<gene>
    <name evidence="2" type="ORF">SAMN05421666_2427</name>
</gene>
<dbReference type="Gene3D" id="3.40.50.1820">
    <property type="entry name" value="alpha/beta hydrolase"/>
    <property type="match status" value="1"/>
</dbReference>
<dbReference type="GO" id="GO:0016020">
    <property type="term" value="C:membrane"/>
    <property type="evidence" value="ECO:0007669"/>
    <property type="project" value="TreeGrafter"/>
</dbReference>
<name>A0A1N7H379_9RHOB</name>
<sequence>MPRGAFGGFPTYWTTFGQGPRAALMIHCSLAETAIWGGMARELSGAATMIAFDQPGHGRSADWDGRGELSAICTDIAADFAERDAPMDVIGHSFGGVIALRLAMTRPDLVRSLVMIEPVFFAAALRDGAATGAEQVEEMAAFEAAMQTGDLDAAARGFISAWGGGRPWDSFAPEAQARIRAQMPVIASTRPALYDDAGGLLAPGALEALQTPVLLLEGSEAPGIIPAINGALAARLPNARRGVIGGAGHMSVATHSAQVGAEVLRFWRET</sequence>
<evidence type="ECO:0000259" key="1">
    <source>
        <dbReference type="Pfam" id="PF12697"/>
    </source>
</evidence>
<dbReference type="STRING" id="573024.SAMN05216208_2892"/>
<dbReference type="OrthoDB" id="9804723at2"/>
<dbReference type="InterPro" id="IPR050266">
    <property type="entry name" value="AB_hydrolase_sf"/>
</dbReference>
<dbReference type="Proteomes" id="UP000186019">
    <property type="component" value="Unassembled WGS sequence"/>
</dbReference>
<dbReference type="SUPFAM" id="SSF53474">
    <property type="entry name" value="alpha/beta-Hydrolases"/>
    <property type="match status" value="1"/>
</dbReference>
<reference evidence="2 3" key="1">
    <citation type="submission" date="2017-01" db="EMBL/GenBank/DDBJ databases">
        <authorList>
            <person name="Mah S.A."/>
            <person name="Swanson W.J."/>
            <person name="Moy G.W."/>
            <person name="Vacquier V.D."/>
        </authorList>
    </citation>
    <scope>NUCLEOTIDE SEQUENCE [LARGE SCALE GENOMIC DNA]</scope>
    <source>
        <strain evidence="2 3">DSM 29590</strain>
    </source>
</reference>
<dbReference type="AlphaFoldDB" id="A0A1N7H379"/>
<dbReference type="EMBL" id="FTNV01000002">
    <property type="protein sequence ID" value="SIS19307.1"/>
    <property type="molecule type" value="Genomic_DNA"/>
</dbReference>
<proteinExistence type="predicted"/>
<dbReference type="GO" id="GO:0046464">
    <property type="term" value="P:acylglycerol catabolic process"/>
    <property type="evidence" value="ECO:0007669"/>
    <property type="project" value="TreeGrafter"/>
</dbReference>
<dbReference type="InterPro" id="IPR000073">
    <property type="entry name" value="AB_hydrolase_1"/>
</dbReference>
<dbReference type="PRINTS" id="PR00412">
    <property type="entry name" value="EPOXHYDRLASE"/>
</dbReference>
<keyword evidence="3" id="KW-1185">Reference proteome</keyword>
<protein>
    <submittedName>
        <fullName evidence="2">Pimeloyl-ACP methyl ester carboxylesterase</fullName>
    </submittedName>
</protein>
<dbReference type="GO" id="GO:0047372">
    <property type="term" value="F:monoacylglycerol lipase activity"/>
    <property type="evidence" value="ECO:0007669"/>
    <property type="project" value="TreeGrafter"/>
</dbReference>
<feature type="domain" description="AB hydrolase-1" evidence="1">
    <location>
        <begin position="24"/>
        <end position="258"/>
    </location>
</feature>
<dbReference type="InterPro" id="IPR000639">
    <property type="entry name" value="Epox_hydrolase-like"/>
</dbReference>
<dbReference type="InterPro" id="IPR029058">
    <property type="entry name" value="AB_hydrolase_fold"/>
</dbReference>
<accession>A0A1N7H379</accession>
<evidence type="ECO:0000313" key="2">
    <source>
        <dbReference type="EMBL" id="SIS19307.1"/>
    </source>
</evidence>
<organism evidence="2 3">
    <name type="scientific">Roseovarius nanhaiticus</name>
    <dbReference type="NCBI Taxonomy" id="573024"/>
    <lineage>
        <taxon>Bacteria</taxon>
        <taxon>Pseudomonadati</taxon>
        <taxon>Pseudomonadota</taxon>
        <taxon>Alphaproteobacteria</taxon>
        <taxon>Rhodobacterales</taxon>
        <taxon>Roseobacteraceae</taxon>
        <taxon>Roseovarius</taxon>
    </lineage>
</organism>
<dbReference type="PANTHER" id="PTHR43798">
    <property type="entry name" value="MONOACYLGLYCEROL LIPASE"/>
    <property type="match status" value="1"/>
</dbReference>
<dbReference type="Pfam" id="PF12697">
    <property type="entry name" value="Abhydrolase_6"/>
    <property type="match status" value="1"/>
</dbReference>
<dbReference type="PANTHER" id="PTHR43798:SF5">
    <property type="entry name" value="MONOACYLGLYCEROL LIPASE ABHD6"/>
    <property type="match status" value="1"/>
</dbReference>
<dbReference type="RefSeq" id="WP_076534317.1">
    <property type="nucleotide sequence ID" value="NZ_FOAC01000003.1"/>
</dbReference>
<evidence type="ECO:0000313" key="3">
    <source>
        <dbReference type="Proteomes" id="UP000186019"/>
    </source>
</evidence>
<dbReference type="PRINTS" id="PR00111">
    <property type="entry name" value="ABHYDROLASE"/>
</dbReference>